<evidence type="ECO:0000256" key="3">
    <source>
        <dbReference type="ARBA" id="ARBA00022679"/>
    </source>
</evidence>
<evidence type="ECO:0000256" key="2">
    <source>
        <dbReference type="ARBA" id="ARBA00022676"/>
    </source>
</evidence>
<feature type="region of interest" description="Disordered" evidence="6">
    <location>
        <begin position="1"/>
        <end position="20"/>
    </location>
</feature>
<evidence type="ECO:0000256" key="1">
    <source>
        <dbReference type="ARBA" id="ARBA00004606"/>
    </source>
</evidence>
<evidence type="ECO:0000256" key="7">
    <source>
        <dbReference type="SAM" id="Phobius"/>
    </source>
</evidence>
<dbReference type="PANTHER" id="PTHR45719:SF10">
    <property type="entry name" value="CORE-2_I-BRANCHING BETA-1,6-N-ACETYLGLUCOSAMINYLTRANSFERASE FAMILY PROTEIN"/>
    <property type="match status" value="1"/>
</dbReference>
<keyword evidence="7" id="KW-1133">Transmembrane helix</keyword>
<reference evidence="8 9" key="1">
    <citation type="journal article" date="2020" name="IScience">
        <title>Genome Sequencing of the Endangered Kingdonia uniflora (Circaeasteraceae, Ranunculales) Reveals Potential Mechanisms of Evolutionary Specialization.</title>
        <authorList>
            <person name="Sun Y."/>
            <person name="Deng T."/>
            <person name="Zhang A."/>
            <person name="Moore M.J."/>
            <person name="Landis J.B."/>
            <person name="Lin N."/>
            <person name="Zhang H."/>
            <person name="Zhang X."/>
            <person name="Huang J."/>
            <person name="Zhang X."/>
            <person name="Sun H."/>
            <person name="Wang H."/>
        </authorList>
    </citation>
    <scope>NUCLEOTIDE SEQUENCE [LARGE SCALE GENOMIC DNA]</scope>
    <source>
        <strain evidence="8">TB1705</strain>
        <tissue evidence="8">Leaf</tissue>
    </source>
</reference>
<evidence type="ECO:0000313" key="8">
    <source>
        <dbReference type="EMBL" id="KAF6171080.1"/>
    </source>
</evidence>
<comment type="caution">
    <text evidence="8">The sequence shown here is derived from an EMBL/GenBank/DDBJ whole genome shotgun (WGS) entry which is preliminary data.</text>
</comment>
<gene>
    <name evidence="8" type="ORF">GIB67_010948</name>
</gene>
<protein>
    <submittedName>
        <fullName evidence="8">Uncharacterized protein</fullName>
    </submittedName>
</protein>
<dbReference type="Proteomes" id="UP000541444">
    <property type="component" value="Unassembled WGS sequence"/>
</dbReference>
<keyword evidence="9" id="KW-1185">Reference proteome</keyword>
<keyword evidence="3" id="KW-0808">Transferase</keyword>
<dbReference type="Pfam" id="PF02485">
    <property type="entry name" value="Branch"/>
    <property type="match status" value="1"/>
</dbReference>
<feature type="transmembrane region" description="Helical" evidence="7">
    <location>
        <begin position="27"/>
        <end position="45"/>
    </location>
</feature>
<dbReference type="GO" id="GO:0015020">
    <property type="term" value="F:glucuronosyltransferase activity"/>
    <property type="evidence" value="ECO:0007669"/>
    <property type="project" value="InterPro"/>
</dbReference>
<evidence type="ECO:0000256" key="4">
    <source>
        <dbReference type="ARBA" id="ARBA00023136"/>
    </source>
</evidence>
<keyword evidence="7" id="KW-0812">Transmembrane</keyword>
<accession>A0A7J7NVK5</accession>
<keyword evidence="5" id="KW-0325">Glycoprotein</keyword>
<dbReference type="PANTHER" id="PTHR45719">
    <property type="entry name" value="GLYCOSYLTRANSFERASE"/>
    <property type="match status" value="1"/>
</dbReference>
<evidence type="ECO:0000256" key="5">
    <source>
        <dbReference type="ARBA" id="ARBA00023180"/>
    </source>
</evidence>
<sequence>MQTTTSPIPTTTSPTTTAPSSKETRNLYLLLTISLISILLLLTFSSTSTSPSPSPSLSSSSSPFPTHQKLILLSPNTTHPNPISSIAYLITGSDGDLDRLLRLVFAIYHPKNQYLLHLDLTASGDQRDELALRVEGVPVFRAVGNVNVIGKADFANPKGVSAVSATLHGAAILLKYSRSWDWFVNLDAAHYPLITQDDLLHILSYLPKDLNFVNHTSYIGWRESHRMKPIVVDPGLYLSSKSEIFYATQRRELPNAYRMFTGSPSAILSRKFIDYCILGSDNLPRTALMYFSNMPSSQANYFQTVVCNSQEFNKTVVNHNLQYESWDTPPKLGQHVLGLNDFGGMVQSGAAFGSRFLLDDPVLDRIDLEILNREPGKVVSGGWCLGEDDKDPCTVWGDADILRPGAGARRLEKGIVRLLSNEAFHAQQCIID</sequence>
<evidence type="ECO:0000256" key="6">
    <source>
        <dbReference type="SAM" id="MobiDB-lite"/>
    </source>
</evidence>
<keyword evidence="4 7" id="KW-0472">Membrane</keyword>
<dbReference type="InterPro" id="IPR044610">
    <property type="entry name" value="GLCAT14A/B/C"/>
</dbReference>
<dbReference type="AlphaFoldDB" id="A0A7J7NVK5"/>
<name>A0A7J7NVK5_9MAGN</name>
<dbReference type="GO" id="GO:0016020">
    <property type="term" value="C:membrane"/>
    <property type="evidence" value="ECO:0007669"/>
    <property type="project" value="UniProtKB-SubCell"/>
</dbReference>
<keyword evidence="2" id="KW-0328">Glycosyltransferase</keyword>
<organism evidence="8 9">
    <name type="scientific">Kingdonia uniflora</name>
    <dbReference type="NCBI Taxonomy" id="39325"/>
    <lineage>
        <taxon>Eukaryota</taxon>
        <taxon>Viridiplantae</taxon>
        <taxon>Streptophyta</taxon>
        <taxon>Embryophyta</taxon>
        <taxon>Tracheophyta</taxon>
        <taxon>Spermatophyta</taxon>
        <taxon>Magnoliopsida</taxon>
        <taxon>Ranunculales</taxon>
        <taxon>Circaeasteraceae</taxon>
        <taxon>Kingdonia</taxon>
    </lineage>
</organism>
<comment type="subcellular location">
    <subcellularLocation>
        <location evidence="1">Membrane</location>
        <topology evidence="1">Single-pass type II membrane protein</topology>
    </subcellularLocation>
</comment>
<dbReference type="EMBL" id="JACGCM010000539">
    <property type="protein sequence ID" value="KAF6171080.1"/>
    <property type="molecule type" value="Genomic_DNA"/>
</dbReference>
<dbReference type="InterPro" id="IPR003406">
    <property type="entry name" value="Glyco_trans_14"/>
</dbReference>
<dbReference type="OrthoDB" id="2019572at2759"/>
<evidence type="ECO:0000313" key="9">
    <source>
        <dbReference type="Proteomes" id="UP000541444"/>
    </source>
</evidence>
<proteinExistence type="predicted"/>